<dbReference type="AlphaFoldDB" id="A0A9W8LSB8"/>
<dbReference type="InterPro" id="IPR036554">
    <property type="entry name" value="GHMP_kinase_C_sf"/>
</dbReference>
<dbReference type="FunFam" id="1.20.1440.340:FF:000003">
    <property type="entry name" value="GAL1p Galactokinase"/>
    <property type="match status" value="1"/>
</dbReference>
<dbReference type="PRINTS" id="PR00959">
    <property type="entry name" value="MEVGALKINASE"/>
</dbReference>
<dbReference type="PANTHER" id="PTHR10457:SF7">
    <property type="entry name" value="GALACTOKINASE-RELATED"/>
    <property type="match status" value="1"/>
</dbReference>
<evidence type="ECO:0000256" key="1">
    <source>
        <dbReference type="ARBA" id="ARBA00004947"/>
    </source>
</evidence>
<comment type="catalytic activity">
    <reaction evidence="12">
        <text>alpha-D-galactose + ATP = alpha-D-galactose 1-phosphate + ADP + H(+)</text>
        <dbReference type="Rhea" id="RHEA:13553"/>
        <dbReference type="ChEBI" id="CHEBI:15378"/>
        <dbReference type="ChEBI" id="CHEBI:28061"/>
        <dbReference type="ChEBI" id="CHEBI:30616"/>
        <dbReference type="ChEBI" id="CHEBI:58336"/>
        <dbReference type="ChEBI" id="CHEBI:456216"/>
        <dbReference type="EC" id="2.7.1.6"/>
    </reaction>
    <physiologicalReaction direction="left-to-right" evidence="12">
        <dbReference type="Rhea" id="RHEA:13554"/>
    </physiologicalReaction>
</comment>
<dbReference type="InterPro" id="IPR006203">
    <property type="entry name" value="GHMP_knse_ATP-bd_CS"/>
</dbReference>
<feature type="domain" description="GHMP kinase N-terminal" evidence="13">
    <location>
        <begin position="119"/>
        <end position="208"/>
    </location>
</feature>
<dbReference type="SUPFAM" id="SSF55060">
    <property type="entry name" value="GHMP Kinase, C-terminal domain"/>
    <property type="match status" value="1"/>
</dbReference>
<evidence type="ECO:0000256" key="11">
    <source>
        <dbReference type="ARBA" id="ARBA00029590"/>
    </source>
</evidence>
<accession>A0A9W8LSB8</accession>
<feature type="domain" description="GHMP kinase C-terminal" evidence="14">
    <location>
        <begin position="409"/>
        <end position="480"/>
    </location>
</feature>
<comment type="pathway">
    <text evidence="1">Carbohydrate metabolism; galactose metabolism.</text>
</comment>
<evidence type="ECO:0000256" key="2">
    <source>
        <dbReference type="ARBA" id="ARBA00006566"/>
    </source>
</evidence>
<dbReference type="PIRSF" id="PIRSF000530">
    <property type="entry name" value="Galactokinase"/>
    <property type="match status" value="1"/>
</dbReference>
<dbReference type="Pfam" id="PF00288">
    <property type="entry name" value="GHMP_kinases_N"/>
    <property type="match status" value="1"/>
</dbReference>
<dbReference type="Gene3D" id="3.30.70.3170">
    <property type="match status" value="1"/>
</dbReference>
<keyword evidence="9" id="KW-0299">Galactose metabolism</keyword>
<dbReference type="GO" id="GO:0005829">
    <property type="term" value="C:cytosol"/>
    <property type="evidence" value="ECO:0007669"/>
    <property type="project" value="TreeGrafter"/>
</dbReference>
<evidence type="ECO:0000259" key="15">
    <source>
        <dbReference type="Pfam" id="PF10509"/>
    </source>
</evidence>
<keyword evidence="6" id="KW-0547">Nucleotide-binding</keyword>
<dbReference type="Pfam" id="PF10509">
    <property type="entry name" value="GalKase_gal_bdg"/>
    <property type="match status" value="1"/>
</dbReference>
<dbReference type="PANTHER" id="PTHR10457">
    <property type="entry name" value="MEVALONATE KINASE/GALACTOKINASE"/>
    <property type="match status" value="1"/>
</dbReference>
<keyword evidence="8" id="KW-0067">ATP-binding</keyword>
<evidence type="ECO:0000256" key="10">
    <source>
        <dbReference type="ARBA" id="ARBA00023277"/>
    </source>
</evidence>
<comment type="similarity">
    <text evidence="2">Belongs to the GHMP kinase family. GalK subfamily.</text>
</comment>
<keyword evidence="5 16" id="KW-0808">Transferase</keyword>
<dbReference type="EMBL" id="JANBUO010001473">
    <property type="protein sequence ID" value="KAJ2798126.1"/>
    <property type="molecule type" value="Genomic_DNA"/>
</dbReference>
<dbReference type="FunFam" id="3.30.70.3170:FF:000002">
    <property type="entry name" value="Galactokinase"/>
    <property type="match status" value="1"/>
</dbReference>
<dbReference type="GO" id="GO:0004335">
    <property type="term" value="F:galactokinase activity"/>
    <property type="evidence" value="ECO:0007669"/>
    <property type="project" value="UniProtKB-EC"/>
</dbReference>
<evidence type="ECO:0000259" key="14">
    <source>
        <dbReference type="Pfam" id="PF08544"/>
    </source>
</evidence>
<dbReference type="Pfam" id="PF08544">
    <property type="entry name" value="GHMP_kinases_C"/>
    <property type="match status" value="1"/>
</dbReference>
<dbReference type="GO" id="GO:0005524">
    <property type="term" value="F:ATP binding"/>
    <property type="evidence" value="ECO:0007669"/>
    <property type="project" value="UniProtKB-KW"/>
</dbReference>
<dbReference type="NCBIfam" id="TIGR00131">
    <property type="entry name" value="gal_kin"/>
    <property type="match status" value="1"/>
</dbReference>
<keyword evidence="10" id="KW-0119">Carbohydrate metabolism</keyword>
<dbReference type="EC" id="2.7.1.6" evidence="3"/>
<name>A0A9W8LSB8_9FUNG</name>
<dbReference type="Gene3D" id="3.30.230.10">
    <property type="match status" value="1"/>
</dbReference>
<evidence type="ECO:0000256" key="4">
    <source>
        <dbReference type="ARBA" id="ARBA00019487"/>
    </source>
</evidence>
<keyword evidence="7" id="KW-0418">Kinase</keyword>
<dbReference type="OrthoDB" id="187738at2759"/>
<dbReference type="Gene3D" id="1.20.1440.340">
    <property type="match status" value="1"/>
</dbReference>
<protein>
    <recommendedName>
        <fullName evidence="4">Galactokinase</fullName>
        <ecNumber evidence="3">2.7.1.6</ecNumber>
    </recommendedName>
    <alternativeName>
        <fullName evidence="11">Galactose kinase</fullName>
    </alternativeName>
</protein>
<organism evidence="16 17">
    <name type="scientific">Coemansia guatemalensis</name>
    <dbReference type="NCBI Taxonomy" id="2761395"/>
    <lineage>
        <taxon>Eukaryota</taxon>
        <taxon>Fungi</taxon>
        <taxon>Fungi incertae sedis</taxon>
        <taxon>Zoopagomycota</taxon>
        <taxon>Kickxellomycotina</taxon>
        <taxon>Kickxellomycetes</taxon>
        <taxon>Kickxellales</taxon>
        <taxon>Kickxellaceae</taxon>
        <taxon>Coemansia</taxon>
    </lineage>
</organism>
<evidence type="ECO:0000256" key="7">
    <source>
        <dbReference type="ARBA" id="ARBA00022777"/>
    </source>
</evidence>
<dbReference type="Proteomes" id="UP001140094">
    <property type="component" value="Unassembled WGS sequence"/>
</dbReference>
<evidence type="ECO:0000256" key="12">
    <source>
        <dbReference type="ARBA" id="ARBA00049538"/>
    </source>
</evidence>
<dbReference type="InterPro" id="IPR019539">
    <property type="entry name" value="GalKase_N"/>
</dbReference>
<evidence type="ECO:0000313" key="16">
    <source>
        <dbReference type="EMBL" id="KAJ2798126.1"/>
    </source>
</evidence>
<comment type="caution">
    <text evidence="16">The sequence shown here is derived from an EMBL/GenBank/DDBJ whole genome shotgun (WGS) entry which is preliminary data.</text>
</comment>
<dbReference type="InterPro" id="IPR020568">
    <property type="entry name" value="Ribosomal_Su5_D2-typ_SF"/>
</dbReference>
<sequence length="509" mass="55475">MVYTVPTATELSSIYSLNVDAQSQRYARLASAFDCIYGSKPDFVARAPGRVNIIGEHIDYCGLPVFPMAIAPDTLIAVRANGTDRIHLANVNSQKYPAREFNSAGDVFEIDSTVHEWSNYFKCGYRGLFEHLGRKKGMGFDALLDGAVPAGGGLSSSAAFVCATQLAVQRVNAIDLPQTELASVAASAERYVGVNSGGMDQTASIMGRQGSALFIEFDPVLKATAVKLPKSDPVLAFVIANTLVVSDKYVTGPVCYNIRVVETRIGALILAKNLGIGDRPACRDVDPLTFKTVMDEFFSVKDRGDGNSDNDNSEAEGVETWIKRLNTMLKEVQRAFGTRPEGYTREEMAAALDMTPAELSTAVHEDQFPVRADRFKLLQRAQHAFSEALRVVRFRQICESGDTSTDYFQALGELMNQSQDSCRDLFECSCAELDELCQIARRAGAYGSRLTGAGWGGCTVHLVPASNVDDVKDALKQEYYSKRFPELSAEELECAVFATVPGCGACYYV</sequence>
<dbReference type="InterPro" id="IPR006206">
    <property type="entry name" value="Mevalonate/galactokinase"/>
</dbReference>
<dbReference type="InterPro" id="IPR000705">
    <property type="entry name" value="Galactokinase"/>
</dbReference>
<evidence type="ECO:0000256" key="6">
    <source>
        <dbReference type="ARBA" id="ARBA00022741"/>
    </source>
</evidence>
<evidence type="ECO:0000256" key="9">
    <source>
        <dbReference type="ARBA" id="ARBA00023144"/>
    </source>
</evidence>
<evidence type="ECO:0000256" key="8">
    <source>
        <dbReference type="ARBA" id="ARBA00022840"/>
    </source>
</evidence>
<dbReference type="InterPro" id="IPR014721">
    <property type="entry name" value="Ribsml_uS5_D2-typ_fold_subgr"/>
</dbReference>
<evidence type="ECO:0000256" key="3">
    <source>
        <dbReference type="ARBA" id="ARBA00012315"/>
    </source>
</evidence>
<evidence type="ECO:0000256" key="5">
    <source>
        <dbReference type="ARBA" id="ARBA00022679"/>
    </source>
</evidence>
<dbReference type="GO" id="GO:0006012">
    <property type="term" value="P:galactose metabolic process"/>
    <property type="evidence" value="ECO:0007669"/>
    <property type="project" value="UniProtKB-KW"/>
</dbReference>
<gene>
    <name evidence="16" type="primary">GAL1_2</name>
    <name evidence="16" type="ORF">H4R20_004934</name>
</gene>
<dbReference type="PRINTS" id="PR00473">
    <property type="entry name" value="GALCTOKINASE"/>
</dbReference>
<proteinExistence type="inferred from homology"/>
<reference evidence="16" key="1">
    <citation type="submission" date="2022-07" db="EMBL/GenBank/DDBJ databases">
        <title>Phylogenomic reconstructions and comparative analyses of Kickxellomycotina fungi.</title>
        <authorList>
            <person name="Reynolds N.K."/>
            <person name="Stajich J.E."/>
            <person name="Barry K."/>
            <person name="Grigoriev I.V."/>
            <person name="Crous P."/>
            <person name="Smith M.E."/>
        </authorList>
    </citation>
    <scope>NUCLEOTIDE SEQUENCE</scope>
    <source>
        <strain evidence="16">NRRL 1565</strain>
    </source>
</reference>
<dbReference type="InterPro" id="IPR019741">
    <property type="entry name" value="Galactokinase_CS"/>
</dbReference>
<dbReference type="SUPFAM" id="SSF54211">
    <property type="entry name" value="Ribosomal protein S5 domain 2-like"/>
    <property type="match status" value="1"/>
</dbReference>
<dbReference type="InterPro" id="IPR006204">
    <property type="entry name" value="GHMP_kinase_N_dom"/>
</dbReference>
<evidence type="ECO:0000313" key="17">
    <source>
        <dbReference type="Proteomes" id="UP001140094"/>
    </source>
</evidence>
<dbReference type="PROSITE" id="PS00627">
    <property type="entry name" value="GHMP_KINASES_ATP"/>
    <property type="match status" value="1"/>
</dbReference>
<keyword evidence="17" id="KW-1185">Reference proteome</keyword>
<dbReference type="InterPro" id="IPR013750">
    <property type="entry name" value="GHMP_kinase_C_dom"/>
</dbReference>
<dbReference type="PROSITE" id="PS00106">
    <property type="entry name" value="GALACTOKINASE"/>
    <property type="match status" value="1"/>
</dbReference>
<evidence type="ECO:0000259" key="13">
    <source>
        <dbReference type="Pfam" id="PF00288"/>
    </source>
</evidence>
<feature type="domain" description="Galactokinase N-terminal" evidence="15">
    <location>
        <begin position="32"/>
        <end position="79"/>
    </location>
</feature>